<evidence type="ECO:0000313" key="1">
    <source>
        <dbReference type="EMBL" id="CAH7688549.1"/>
    </source>
</evidence>
<accession>A0AAV0BR65</accession>
<dbReference type="Proteomes" id="UP001153365">
    <property type="component" value="Unassembled WGS sequence"/>
</dbReference>
<sequence length="253" mass="29216">MRPVFEKNNITWPDFSPNLKCILNNYERLLKSHEVRLLHRFWRISFYSMDNRMHEDIEAQYHLPKPNPKDHQQTENLINKLNSLIKLKLYKQQPKSSQPPILGTKQYHHLNLSLTLNHPVISNHSQTTHRSSPLTEPVQQLSITTACQETQPILLRTQSSNSLVCKPDLLRRALEDDRLERQLIGDSDLLIVRKDDEGMMLVMEDGEVSLEEEGSEDGFESCSEIRRNGSVGSSLEVGMDPLLVELELNSRLN</sequence>
<dbReference type="AlphaFoldDB" id="A0AAV0BR65"/>
<gene>
    <name evidence="1" type="ORF">PPACK8108_LOCUS23516</name>
</gene>
<proteinExistence type="predicted"/>
<comment type="caution">
    <text evidence="1">The sequence shown here is derived from an EMBL/GenBank/DDBJ whole genome shotgun (WGS) entry which is preliminary data.</text>
</comment>
<reference evidence="1" key="1">
    <citation type="submission" date="2022-06" db="EMBL/GenBank/DDBJ databases">
        <authorList>
            <consortium name="SYNGENTA / RWTH Aachen University"/>
        </authorList>
    </citation>
    <scope>NUCLEOTIDE SEQUENCE</scope>
</reference>
<keyword evidence="2" id="KW-1185">Reference proteome</keyword>
<name>A0AAV0BR65_PHAPC</name>
<evidence type="ECO:0000313" key="2">
    <source>
        <dbReference type="Proteomes" id="UP001153365"/>
    </source>
</evidence>
<dbReference type="EMBL" id="CALTRL010005990">
    <property type="protein sequence ID" value="CAH7688549.1"/>
    <property type="molecule type" value="Genomic_DNA"/>
</dbReference>
<protein>
    <submittedName>
        <fullName evidence="1">Uncharacterized protein</fullName>
    </submittedName>
</protein>
<organism evidence="1 2">
    <name type="scientific">Phakopsora pachyrhizi</name>
    <name type="common">Asian soybean rust disease fungus</name>
    <dbReference type="NCBI Taxonomy" id="170000"/>
    <lineage>
        <taxon>Eukaryota</taxon>
        <taxon>Fungi</taxon>
        <taxon>Dikarya</taxon>
        <taxon>Basidiomycota</taxon>
        <taxon>Pucciniomycotina</taxon>
        <taxon>Pucciniomycetes</taxon>
        <taxon>Pucciniales</taxon>
        <taxon>Phakopsoraceae</taxon>
        <taxon>Phakopsora</taxon>
    </lineage>
</organism>